<evidence type="ECO:0000313" key="4">
    <source>
        <dbReference type="EMBL" id="KTB32996.1"/>
    </source>
</evidence>
<dbReference type="SFLD" id="SFLDS00019">
    <property type="entry name" value="Glutathione_Transferase_(cytos"/>
    <property type="match status" value="1"/>
</dbReference>
<dbReference type="InterPro" id="IPR040079">
    <property type="entry name" value="Glutathione_S-Trfase"/>
</dbReference>
<comment type="similarity">
    <text evidence="1">Belongs to the GST superfamily.</text>
</comment>
<evidence type="ECO:0000313" key="5">
    <source>
        <dbReference type="Proteomes" id="UP000054988"/>
    </source>
</evidence>
<dbReference type="eggNOG" id="KOG0867">
    <property type="taxonomic scope" value="Eukaryota"/>
</dbReference>
<protein>
    <submittedName>
        <fullName evidence="4">Putative thioredoxin-like protein</fullName>
    </submittedName>
</protein>
<feature type="region of interest" description="Disordered" evidence="2">
    <location>
        <begin position="61"/>
        <end position="87"/>
    </location>
</feature>
<feature type="region of interest" description="Disordered" evidence="2">
    <location>
        <begin position="1"/>
        <end position="40"/>
    </location>
</feature>
<proteinExistence type="inferred from homology"/>
<dbReference type="SUPFAM" id="SSF47616">
    <property type="entry name" value="GST C-terminal domain-like"/>
    <property type="match status" value="1"/>
</dbReference>
<dbReference type="PANTHER" id="PTHR44051:SF9">
    <property type="entry name" value="GLUTATHIONE S-TRANSFERASE 1"/>
    <property type="match status" value="1"/>
</dbReference>
<reference evidence="4 5" key="1">
    <citation type="submission" date="2015-12" db="EMBL/GenBank/DDBJ databases">
        <title>Draft genome sequence of Moniliophthora roreri, the causal agent of frosty pod rot of cacao.</title>
        <authorList>
            <person name="Aime M.C."/>
            <person name="Diaz-Valderrama J.R."/>
            <person name="Kijpornyongpan T."/>
            <person name="Phillips-Mora W."/>
        </authorList>
    </citation>
    <scope>NUCLEOTIDE SEQUENCE [LARGE SCALE GENOMIC DNA]</scope>
    <source>
        <strain evidence="4 5">MCA 2952</strain>
    </source>
</reference>
<evidence type="ECO:0000256" key="2">
    <source>
        <dbReference type="SAM" id="MobiDB-lite"/>
    </source>
</evidence>
<dbReference type="InterPro" id="IPR036282">
    <property type="entry name" value="Glutathione-S-Trfase_C_sf"/>
</dbReference>
<dbReference type="InterPro" id="IPR004045">
    <property type="entry name" value="Glutathione_S-Trfase_N"/>
</dbReference>
<dbReference type="Proteomes" id="UP000054988">
    <property type="component" value="Unassembled WGS sequence"/>
</dbReference>
<comment type="caution">
    <text evidence="4">The sequence shown here is derived from an EMBL/GenBank/DDBJ whole genome shotgun (WGS) entry which is preliminary data.</text>
</comment>
<evidence type="ECO:0000259" key="3">
    <source>
        <dbReference type="PROSITE" id="PS50404"/>
    </source>
</evidence>
<organism evidence="4 5">
    <name type="scientific">Moniliophthora roreri</name>
    <name type="common">Frosty pod rot fungus</name>
    <name type="synonym">Monilia roreri</name>
    <dbReference type="NCBI Taxonomy" id="221103"/>
    <lineage>
        <taxon>Eukaryota</taxon>
        <taxon>Fungi</taxon>
        <taxon>Dikarya</taxon>
        <taxon>Basidiomycota</taxon>
        <taxon>Agaricomycotina</taxon>
        <taxon>Agaricomycetes</taxon>
        <taxon>Agaricomycetidae</taxon>
        <taxon>Agaricales</taxon>
        <taxon>Marasmiineae</taxon>
        <taxon>Marasmiaceae</taxon>
        <taxon>Moniliophthora</taxon>
    </lineage>
</organism>
<evidence type="ECO:0000256" key="1">
    <source>
        <dbReference type="ARBA" id="ARBA00007409"/>
    </source>
</evidence>
<dbReference type="CDD" id="cd03046">
    <property type="entry name" value="GST_N_GTT1_like"/>
    <property type="match status" value="1"/>
</dbReference>
<dbReference type="Gene3D" id="1.20.1050.10">
    <property type="match status" value="1"/>
</dbReference>
<dbReference type="InterPro" id="IPR036249">
    <property type="entry name" value="Thioredoxin-like_sf"/>
</dbReference>
<name>A0A0W0F9U3_MONRR</name>
<dbReference type="PANTHER" id="PTHR44051">
    <property type="entry name" value="GLUTATHIONE S-TRANSFERASE-RELATED"/>
    <property type="match status" value="1"/>
</dbReference>
<dbReference type="AlphaFoldDB" id="A0A0W0F9U3"/>
<feature type="compositionally biased region" description="Basic and acidic residues" evidence="2">
    <location>
        <begin position="65"/>
        <end position="75"/>
    </location>
</feature>
<dbReference type="EMBL" id="LATX01002192">
    <property type="protein sequence ID" value="KTB32996.1"/>
    <property type="molecule type" value="Genomic_DNA"/>
</dbReference>
<dbReference type="Pfam" id="PF13409">
    <property type="entry name" value="GST_N_2"/>
    <property type="match status" value="1"/>
</dbReference>
<feature type="domain" description="GST N-terminal" evidence="3">
    <location>
        <begin position="50"/>
        <end position="120"/>
    </location>
</feature>
<dbReference type="Gene3D" id="3.40.30.10">
    <property type="entry name" value="Glutaredoxin"/>
    <property type="match status" value="1"/>
</dbReference>
<accession>A0A0W0F9U3</accession>
<sequence>MSFHLTRVLSKRTADSGGVQLDPPGVMRHDEDGSSSSLERFAGAKDTVVEELGIPYEIKNYSRLPDGRSPPELRTENPSPLGKSPTITDTHVIDSKEETITLVESGAICEYLITKYDTKGKFVVSQRLSQAWIDNAFYTHFAEEFARAVVLAYVLKRQGASDEEGAHKVEDVFTMPVMKKYTEMIEQHLAKTGSNWFAGQSDPTSADFMMIVPLENLILRYPNLAGPSIREYVKRAQARTSYRQGVEKVGGYSLILKDA</sequence>
<gene>
    <name evidence="4" type="ORF">WG66_14324</name>
</gene>
<dbReference type="PROSITE" id="PS50404">
    <property type="entry name" value="GST_NTER"/>
    <property type="match status" value="1"/>
</dbReference>
<dbReference type="SUPFAM" id="SSF52833">
    <property type="entry name" value="Thioredoxin-like"/>
    <property type="match status" value="1"/>
</dbReference>